<sequence>MEKYSLFNSIYAGFASGILSVLFAILLIREPKSTKGYDSMVAPISNDADFKSVT</sequence>
<organism evidence="2 3">
    <name type="scientific">Trichomonas vaginalis (strain ATCC PRA-98 / G3)</name>
    <dbReference type="NCBI Taxonomy" id="412133"/>
    <lineage>
        <taxon>Eukaryota</taxon>
        <taxon>Metamonada</taxon>
        <taxon>Parabasalia</taxon>
        <taxon>Trichomonadida</taxon>
        <taxon>Trichomonadidae</taxon>
        <taxon>Trichomonas</taxon>
    </lineage>
</organism>
<keyword evidence="3" id="KW-1185">Reference proteome</keyword>
<dbReference type="VEuPathDB" id="TrichDB:TVAG_069280"/>
<gene>
    <name evidence="2" type="ORF">TVAG_069280</name>
</gene>
<evidence type="ECO:0000256" key="1">
    <source>
        <dbReference type="SAM" id="Phobius"/>
    </source>
</evidence>
<dbReference type="InParanoid" id="A2EL83"/>
<keyword evidence="1" id="KW-1133">Transmembrane helix</keyword>
<dbReference type="KEGG" id="tva:75635180"/>
<accession>A2EL83</accession>
<keyword evidence="1" id="KW-0472">Membrane</keyword>
<reference evidence="2" key="1">
    <citation type="submission" date="2006-10" db="EMBL/GenBank/DDBJ databases">
        <authorList>
            <person name="Amadeo P."/>
            <person name="Zhao Q."/>
            <person name="Wortman J."/>
            <person name="Fraser-Liggett C."/>
            <person name="Carlton J."/>
        </authorList>
    </citation>
    <scope>NUCLEOTIDE SEQUENCE</scope>
    <source>
        <strain evidence="2">G3</strain>
    </source>
</reference>
<dbReference type="VEuPathDB" id="TrichDB:TVAGG3_0004590"/>
<feature type="transmembrane region" description="Helical" evidence="1">
    <location>
        <begin position="6"/>
        <end position="28"/>
    </location>
</feature>
<name>A2EL83_TRIV3</name>
<evidence type="ECO:0000313" key="2">
    <source>
        <dbReference type="EMBL" id="EAY06560.1"/>
    </source>
</evidence>
<keyword evidence="1" id="KW-0812">Transmembrane</keyword>
<proteinExistence type="predicted"/>
<reference evidence="2" key="2">
    <citation type="journal article" date="2007" name="Science">
        <title>Draft genome sequence of the sexually transmitted pathogen Trichomonas vaginalis.</title>
        <authorList>
            <person name="Carlton J.M."/>
            <person name="Hirt R.P."/>
            <person name="Silva J.C."/>
            <person name="Delcher A.L."/>
            <person name="Schatz M."/>
            <person name="Zhao Q."/>
            <person name="Wortman J.R."/>
            <person name="Bidwell S.L."/>
            <person name="Alsmark U.C.M."/>
            <person name="Besteiro S."/>
            <person name="Sicheritz-Ponten T."/>
            <person name="Noel C.J."/>
            <person name="Dacks J.B."/>
            <person name="Foster P.G."/>
            <person name="Simillion C."/>
            <person name="Van de Peer Y."/>
            <person name="Miranda-Saavedra D."/>
            <person name="Barton G.J."/>
            <person name="Westrop G.D."/>
            <person name="Mueller S."/>
            <person name="Dessi D."/>
            <person name="Fiori P.L."/>
            <person name="Ren Q."/>
            <person name="Paulsen I."/>
            <person name="Zhang H."/>
            <person name="Bastida-Corcuera F.D."/>
            <person name="Simoes-Barbosa A."/>
            <person name="Brown M.T."/>
            <person name="Hayes R.D."/>
            <person name="Mukherjee M."/>
            <person name="Okumura C.Y."/>
            <person name="Schneider R."/>
            <person name="Smith A.J."/>
            <person name="Vanacova S."/>
            <person name="Villalvazo M."/>
            <person name="Haas B.J."/>
            <person name="Pertea M."/>
            <person name="Feldblyum T.V."/>
            <person name="Utterback T.R."/>
            <person name="Shu C.L."/>
            <person name="Osoegawa K."/>
            <person name="de Jong P.J."/>
            <person name="Hrdy I."/>
            <person name="Horvathova L."/>
            <person name="Zubacova Z."/>
            <person name="Dolezal P."/>
            <person name="Malik S.B."/>
            <person name="Logsdon J.M. Jr."/>
            <person name="Henze K."/>
            <person name="Gupta A."/>
            <person name="Wang C.C."/>
            <person name="Dunne R.L."/>
            <person name="Upcroft J.A."/>
            <person name="Upcroft P."/>
            <person name="White O."/>
            <person name="Salzberg S.L."/>
            <person name="Tang P."/>
            <person name="Chiu C.-H."/>
            <person name="Lee Y.-S."/>
            <person name="Embley T.M."/>
            <person name="Coombs G.H."/>
            <person name="Mottram J.C."/>
            <person name="Tachezy J."/>
            <person name="Fraser-Liggett C.M."/>
            <person name="Johnson P.J."/>
        </authorList>
    </citation>
    <scope>NUCLEOTIDE SEQUENCE [LARGE SCALE GENOMIC DNA]</scope>
    <source>
        <strain evidence="2">G3</strain>
    </source>
</reference>
<dbReference type="AlphaFoldDB" id="A2EL83"/>
<dbReference type="Proteomes" id="UP000001542">
    <property type="component" value="Unassembled WGS sequence"/>
</dbReference>
<dbReference type="EMBL" id="DS113420">
    <property type="protein sequence ID" value="EAY06560.1"/>
    <property type="molecule type" value="Genomic_DNA"/>
</dbReference>
<evidence type="ECO:0000313" key="3">
    <source>
        <dbReference type="Proteomes" id="UP000001542"/>
    </source>
</evidence>
<protein>
    <submittedName>
        <fullName evidence="2">Uncharacterized protein</fullName>
    </submittedName>
</protein>